<evidence type="ECO:0000256" key="1">
    <source>
        <dbReference type="SAM" id="MobiDB-lite"/>
    </source>
</evidence>
<accession>A0ABR0RK74</accession>
<name>A0ABR0RK74_9EURO</name>
<gene>
    <name evidence="2" type="ORF">PMZ80_007085</name>
</gene>
<keyword evidence="3" id="KW-1185">Reference proteome</keyword>
<protein>
    <submittedName>
        <fullName evidence="2">Uncharacterized protein</fullName>
    </submittedName>
</protein>
<dbReference type="Proteomes" id="UP001334248">
    <property type="component" value="Unassembled WGS sequence"/>
</dbReference>
<evidence type="ECO:0000313" key="2">
    <source>
        <dbReference type="EMBL" id="KAK5940668.1"/>
    </source>
</evidence>
<sequence>MSDTNLSNDRMALSTVSKDTSSDSPEHDITLSHRSQDHEDSSPTFNPDTWFTLAAEIKDSILEYVFLDQVVVKRRDVWTSRGIHQAVQSILSVSKHFVDKRQVINAMLRSATLAFEQCRDLSRVGEDIIESQRQLVQKLHCTLSDPHCFSIITPNILVFGELGMRFPRLSSISLDFYYASDDLEIDTEPDSLLWTWSFQNPDAKDMTLLRRDWDCDERLTSASAQHDGRLAGRCSITDAFNDLDARQRSDLVLLKFGCSVVSKPDRMVRSDLGDFVASAVAAGIEVICSWSLRVWSFGCPCAIRFDDATFDPKDNCIRLQVGEHEVVFPQDLPEGFFDGSRTEYDGSRWD</sequence>
<comment type="caution">
    <text evidence="2">The sequence shown here is derived from an EMBL/GenBank/DDBJ whole genome shotgun (WGS) entry which is preliminary data.</text>
</comment>
<organism evidence="2 3">
    <name type="scientific">Knufia obscura</name>
    <dbReference type="NCBI Taxonomy" id="1635080"/>
    <lineage>
        <taxon>Eukaryota</taxon>
        <taxon>Fungi</taxon>
        <taxon>Dikarya</taxon>
        <taxon>Ascomycota</taxon>
        <taxon>Pezizomycotina</taxon>
        <taxon>Eurotiomycetes</taxon>
        <taxon>Chaetothyriomycetidae</taxon>
        <taxon>Chaetothyriales</taxon>
        <taxon>Trichomeriaceae</taxon>
        <taxon>Knufia</taxon>
    </lineage>
</organism>
<evidence type="ECO:0000313" key="3">
    <source>
        <dbReference type="Proteomes" id="UP001334248"/>
    </source>
</evidence>
<dbReference type="EMBL" id="JAVHJV010000008">
    <property type="protein sequence ID" value="KAK5940668.1"/>
    <property type="molecule type" value="Genomic_DNA"/>
</dbReference>
<feature type="compositionally biased region" description="Basic and acidic residues" evidence="1">
    <location>
        <begin position="20"/>
        <end position="41"/>
    </location>
</feature>
<feature type="compositionally biased region" description="Polar residues" evidence="1">
    <location>
        <begin position="1"/>
        <end position="19"/>
    </location>
</feature>
<dbReference type="GeneID" id="90000534"/>
<reference evidence="2 3" key="1">
    <citation type="journal article" date="2023" name="Res Sq">
        <title>Genomic and morphological characterization of Knufia obscura isolated from the Mars 2020 spacecraft assembly facility.</title>
        <authorList>
            <person name="Chander A.M."/>
            <person name="Teixeira M.M."/>
            <person name="Singh N.K."/>
            <person name="Williams M.P."/>
            <person name="Parker C.W."/>
            <person name="Leo P."/>
            <person name="Stajich J.E."/>
            <person name="Torok T."/>
            <person name="Tighe S."/>
            <person name="Mason C.E."/>
            <person name="Venkateswaran K."/>
        </authorList>
    </citation>
    <scope>NUCLEOTIDE SEQUENCE [LARGE SCALE GENOMIC DNA]</scope>
    <source>
        <strain evidence="2 3">CCFEE 5817</strain>
    </source>
</reference>
<proteinExistence type="predicted"/>
<feature type="region of interest" description="Disordered" evidence="1">
    <location>
        <begin position="1"/>
        <end position="44"/>
    </location>
</feature>
<dbReference type="RefSeq" id="XP_064728758.1">
    <property type="nucleotide sequence ID" value="XM_064875493.1"/>
</dbReference>